<accession>A0A9Q1CBU1</accession>
<dbReference type="AlphaFoldDB" id="A0A9Q1CBU1"/>
<keyword evidence="2 7" id="KW-0645">Protease</keyword>
<gene>
    <name evidence="7" type="ORF">HOLleu_13046</name>
</gene>
<dbReference type="InterPro" id="IPR042269">
    <property type="entry name" value="Ser_carbopepase_S28_SKS"/>
</dbReference>
<keyword evidence="5" id="KW-0325">Glycoprotein</keyword>
<dbReference type="GO" id="GO:0070008">
    <property type="term" value="F:serine-type exopeptidase activity"/>
    <property type="evidence" value="ECO:0007669"/>
    <property type="project" value="InterPro"/>
</dbReference>
<organism evidence="7 8">
    <name type="scientific">Holothuria leucospilota</name>
    <name type="common">Black long sea cucumber</name>
    <name type="synonym">Mertensiothuria leucospilota</name>
    <dbReference type="NCBI Taxonomy" id="206669"/>
    <lineage>
        <taxon>Eukaryota</taxon>
        <taxon>Metazoa</taxon>
        <taxon>Echinodermata</taxon>
        <taxon>Eleutherozoa</taxon>
        <taxon>Echinozoa</taxon>
        <taxon>Holothuroidea</taxon>
        <taxon>Aspidochirotacea</taxon>
        <taxon>Aspidochirotida</taxon>
        <taxon>Holothuriidae</taxon>
        <taxon>Holothuria</taxon>
    </lineage>
</organism>
<name>A0A9Q1CBU1_HOLLE</name>
<evidence type="ECO:0000313" key="8">
    <source>
        <dbReference type="Proteomes" id="UP001152320"/>
    </source>
</evidence>
<dbReference type="Gene3D" id="1.20.120.980">
    <property type="entry name" value="Serine carboxypeptidase S28, SKS domain"/>
    <property type="match status" value="1"/>
</dbReference>
<dbReference type="PANTHER" id="PTHR11010:SF11">
    <property type="entry name" value="THYMUS-SPECIFIC SERINE PROTEASE"/>
    <property type="match status" value="1"/>
</dbReference>
<dbReference type="EMBL" id="JAIZAY010000005">
    <property type="protein sequence ID" value="KAJ8042070.1"/>
    <property type="molecule type" value="Genomic_DNA"/>
</dbReference>
<dbReference type="Proteomes" id="UP001152320">
    <property type="component" value="Chromosome 5"/>
</dbReference>
<evidence type="ECO:0000256" key="2">
    <source>
        <dbReference type="ARBA" id="ARBA00022670"/>
    </source>
</evidence>
<protein>
    <submittedName>
        <fullName evidence="7">Thymus-specific serine protease</fullName>
    </submittedName>
</protein>
<dbReference type="GO" id="GO:0005764">
    <property type="term" value="C:lysosome"/>
    <property type="evidence" value="ECO:0007669"/>
    <property type="project" value="TreeGrafter"/>
</dbReference>
<evidence type="ECO:0000256" key="6">
    <source>
        <dbReference type="SAM" id="SignalP"/>
    </source>
</evidence>
<dbReference type="GO" id="GO:0006508">
    <property type="term" value="P:proteolysis"/>
    <property type="evidence" value="ECO:0007669"/>
    <property type="project" value="UniProtKB-KW"/>
</dbReference>
<dbReference type="GO" id="GO:0008239">
    <property type="term" value="F:dipeptidyl-peptidase activity"/>
    <property type="evidence" value="ECO:0007669"/>
    <property type="project" value="TreeGrafter"/>
</dbReference>
<dbReference type="PANTHER" id="PTHR11010">
    <property type="entry name" value="PROTEASE S28 PRO-X CARBOXYPEPTIDASE-RELATED"/>
    <property type="match status" value="1"/>
</dbReference>
<dbReference type="Gene3D" id="3.40.50.1820">
    <property type="entry name" value="alpha/beta hydrolase"/>
    <property type="match status" value="1"/>
</dbReference>
<dbReference type="InterPro" id="IPR029058">
    <property type="entry name" value="AB_hydrolase_fold"/>
</dbReference>
<dbReference type="SUPFAM" id="SSF53474">
    <property type="entry name" value="alpha/beta-Hydrolases"/>
    <property type="match status" value="1"/>
</dbReference>
<keyword evidence="3 6" id="KW-0732">Signal</keyword>
<dbReference type="OrthoDB" id="1735038at2759"/>
<sequence length="486" mass="54428">MAWRLCVCLVTFLTFQVVYSGHGVLFQKIKQKMLDEQRKMFYRADNLADVKTSYIEQPLDHFDPMVEKTYMQRYHVVDSYWNDTSRGPVFLYIGGEGPLDAEQVNSGHHLEMAEKFGALIFGVEHRFYGDSVPEGGITPEVLQYLSSQQALADLASFISAATKNYSLSDSNTWISIGGSYPGSLSAWMNLKYGHLIFGALASSAPVRAQVDFQGYNDVVKASLSNEEAGGSAECIGNVTAAFTQVDKLLKTKQLSKLQKDFNLCQNLTFDLDLQSFLSTLQDPFMGAVQYNRGLGKDSSIGNVCKQMMATSDPYENLKRFLKEVQISLHLGCMDVSYKTFLKEVEDFPWFYQTCTQFGYYQTCEDGSQCPFSHMLNLDIDFAMCKDAYSVSKKTVYAQVNFTNEYYGSDHPKNGRVLFINGSIDPWHYLSVLKNLGGNETAIFIDGASHCQDMGGHGEDMPPALGPALDKIESTVQTWIEEAARQK</sequence>
<dbReference type="Pfam" id="PF05577">
    <property type="entry name" value="Peptidase_S28"/>
    <property type="match status" value="1"/>
</dbReference>
<evidence type="ECO:0000256" key="5">
    <source>
        <dbReference type="ARBA" id="ARBA00023180"/>
    </source>
</evidence>
<keyword evidence="4" id="KW-0378">Hydrolase</keyword>
<proteinExistence type="inferred from homology"/>
<dbReference type="InterPro" id="IPR008758">
    <property type="entry name" value="Peptidase_S28"/>
</dbReference>
<comment type="similarity">
    <text evidence="1">Belongs to the peptidase S28 family.</text>
</comment>
<dbReference type="GO" id="GO:0005768">
    <property type="term" value="C:endosome"/>
    <property type="evidence" value="ECO:0007669"/>
    <property type="project" value="TreeGrafter"/>
</dbReference>
<evidence type="ECO:0000256" key="1">
    <source>
        <dbReference type="ARBA" id="ARBA00011079"/>
    </source>
</evidence>
<keyword evidence="8" id="KW-1185">Reference proteome</keyword>
<evidence type="ECO:0000256" key="3">
    <source>
        <dbReference type="ARBA" id="ARBA00022729"/>
    </source>
</evidence>
<comment type="caution">
    <text evidence="7">The sequence shown here is derived from an EMBL/GenBank/DDBJ whole genome shotgun (WGS) entry which is preliminary data.</text>
</comment>
<evidence type="ECO:0000256" key="4">
    <source>
        <dbReference type="ARBA" id="ARBA00022801"/>
    </source>
</evidence>
<reference evidence="7" key="1">
    <citation type="submission" date="2021-10" db="EMBL/GenBank/DDBJ databases">
        <title>Tropical sea cucumber genome reveals ecological adaptation and Cuvierian tubules defense mechanism.</title>
        <authorList>
            <person name="Chen T."/>
        </authorList>
    </citation>
    <scope>NUCLEOTIDE SEQUENCE</scope>
    <source>
        <strain evidence="7">Nanhai2018</strain>
        <tissue evidence="7">Muscle</tissue>
    </source>
</reference>
<evidence type="ECO:0000313" key="7">
    <source>
        <dbReference type="EMBL" id="KAJ8042070.1"/>
    </source>
</evidence>
<feature type="chain" id="PRO_5040481923" evidence="6">
    <location>
        <begin position="21"/>
        <end position="486"/>
    </location>
</feature>
<feature type="signal peptide" evidence="6">
    <location>
        <begin position="1"/>
        <end position="20"/>
    </location>
</feature>